<dbReference type="AlphaFoldDB" id="A0A0N4ZI02"/>
<organism evidence="2 3">
    <name type="scientific">Parastrongyloides trichosuri</name>
    <name type="common">Possum-specific nematode worm</name>
    <dbReference type="NCBI Taxonomy" id="131310"/>
    <lineage>
        <taxon>Eukaryota</taxon>
        <taxon>Metazoa</taxon>
        <taxon>Ecdysozoa</taxon>
        <taxon>Nematoda</taxon>
        <taxon>Chromadorea</taxon>
        <taxon>Rhabditida</taxon>
        <taxon>Tylenchina</taxon>
        <taxon>Panagrolaimomorpha</taxon>
        <taxon>Strongyloidoidea</taxon>
        <taxon>Strongyloididae</taxon>
        <taxon>Parastrongyloides</taxon>
    </lineage>
</organism>
<protein>
    <submittedName>
        <fullName evidence="3">MARVEL domain-containing protein</fullName>
    </submittedName>
</protein>
<dbReference type="Proteomes" id="UP000038045">
    <property type="component" value="Unplaced"/>
</dbReference>
<feature type="transmembrane region" description="Helical" evidence="1">
    <location>
        <begin position="80"/>
        <end position="101"/>
    </location>
</feature>
<evidence type="ECO:0000256" key="1">
    <source>
        <dbReference type="SAM" id="Phobius"/>
    </source>
</evidence>
<name>A0A0N4ZI02_PARTI</name>
<feature type="transmembrane region" description="Helical" evidence="1">
    <location>
        <begin position="121"/>
        <end position="146"/>
    </location>
</feature>
<feature type="transmembrane region" description="Helical" evidence="1">
    <location>
        <begin position="45"/>
        <end position="68"/>
    </location>
</feature>
<sequence length="195" mass="22510">MELKLNLSFPIQKPFGIIMSLRMVLSICSALGLIFTYSYRFRIEILLILNVALTVWSIISFLAFILNLQKNLASEPGKYFYIPFAIIEFYIGIFGSIFYGLTAITCIYMTLNTPYYGFSMIILNMITFFVSLGVTCFYALYCLIILAQTQNIKEFSIKEMVIEGDKITYMYSSANEDIEPFSIAFKGRKETIYYF</sequence>
<evidence type="ECO:0000313" key="3">
    <source>
        <dbReference type="WBParaSite" id="PTRK_0000756000.1"/>
    </source>
</evidence>
<proteinExistence type="predicted"/>
<evidence type="ECO:0000313" key="2">
    <source>
        <dbReference type="Proteomes" id="UP000038045"/>
    </source>
</evidence>
<keyword evidence="1" id="KW-0812">Transmembrane</keyword>
<keyword evidence="1" id="KW-0472">Membrane</keyword>
<keyword evidence="2" id="KW-1185">Reference proteome</keyword>
<keyword evidence="1" id="KW-1133">Transmembrane helix</keyword>
<reference evidence="3" key="1">
    <citation type="submission" date="2017-02" db="UniProtKB">
        <authorList>
            <consortium name="WormBaseParasite"/>
        </authorList>
    </citation>
    <scope>IDENTIFICATION</scope>
</reference>
<dbReference type="WBParaSite" id="PTRK_0000756000.1">
    <property type="protein sequence ID" value="PTRK_0000756000.1"/>
    <property type="gene ID" value="PTRK_0000756000"/>
</dbReference>
<accession>A0A0N4ZI02</accession>
<feature type="transmembrane region" description="Helical" evidence="1">
    <location>
        <begin position="21"/>
        <end position="39"/>
    </location>
</feature>